<proteinExistence type="predicted"/>
<sequence length="168" mass="18705">MNSNWPTAELDPVRRLRVLAGGLHAVMYADAHLDLPITEVWAVASDLEHELPHLVPTLRAFRCYPTSEDRQLAWAYGPLGHTARFDVLLQTGWCLMQSRYVVGGMAAVPEGSGTRFAVLGGLRQPWSTPFQRALRPLGRSRGLTMVDRAARRALVRRGRSPVEAHGDR</sequence>
<gene>
    <name evidence="1" type="ORF">GCM10010276_75910</name>
</gene>
<evidence type="ECO:0000313" key="2">
    <source>
        <dbReference type="Proteomes" id="UP001501777"/>
    </source>
</evidence>
<comment type="caution">
    <text evidence="1">The sequence shown here is derived from an EMBL/GenBank/DDBJ whole genome shotgun (WGS) entry which is preliminary data.</text>
</comment>
<protein>
    <submittedName>
        <fullName evidence="1">Uncharacterized protein</fullName>
    </submittedName>
</protein>
<reference evidence="1 2" key="1">
    <citation type="journal article" date="2019" name="Int. J. Syst. Evol. Microbiol.">
        <title>The Global Catalogue of Microorganisms (GCM) 10K type strain sequencing project: providing services to taxonomists for standard genome sequencing and annotation.</title>
        <authorList>
            <consortium name="The Broad Institute Genomics Platform"/>
            <consortium name="The Broad Institute Genome Sequencing Center for Infectious Disease"/>
            <person name="Wu L."/>
            <person name="Ma J."/>
        </authorList>
    </citation>
    <scope>NUCLEOTIDE SEQUENCE [LARGE SCALE GENOMIC DNA]</scope>
    <source>
        <strain evidence="1 2">JCM 4395</strain>
    </source>
</reference>
<organism evidence="1 2">
    <name type="scientific">Streptomyces longisporus</name>
    <dbReference type="NCBI Taxonomy" id="1948"/>
    <lineage>
        <taxon>Bacteria</taxon>
        <taxon>Bacillati</taxon>
        <taxon>Actinomycetota</taxon>
        <taxon>Actinomycetes</taxon>
        <taxon>Kitasatosporales</taxon>
        <taxon>Streptomycetaceae</taxon>
        <taxon>Streptomyces</taxon>
    </lineage>
</organism>
<dbReference type="RefSeq" id="WP_344405553.1">
    <property type="nucleotide sequence ID" value="NZ_BAAASG010000023.1"/>
</dbReference>
<dbReference type="Proteomes" id="UP001501777">
    <property type="component" value="Unassembled WGS sequence"/>
</dbReference>
<evidence type="ECO:0000313" key="1">
    <source>
        <dbReference type="EMBL" id="GAA2515881.1"/>
    </source>
</evidence>
<keyword evidence="2" id="KW-1185">Reference proteome</keyword>
<name>A0ABN3N7U8_STRLO</name>
<accession>A0ABN3N7U8</accession>
<dbReference type="EMBL" id="BAAASG010000023">
    <property type="protein sequence ID" value="GAA2515881.1"/>
    <property type="molecule type" value="Genomic_DNA"/>
</dbReference>